<dbReference type="Proteomes" id="UP000299102">
    <property type="component" value="Unassembled WGS sequence"/>
</dbReference>
<proteinExistence type="predicted"/>
<accession>A0A4C1XUN8</accession>
<reference evidence="2 3" key="1">
    <citation type="journal article" date="2019" name="Commun. Biol.">
        <title>The bagworm genome reveals a unique fibroin gene that provides high tensile strength.</title>
        <authorList>
            <person name="Kono N."/>
            <person name="Nakamura H."/>
            <person name="Ohtoshi R."/>
            <person name="Tomita M."/>
            <person name="Numata K."/>
            <person name="Arakawa K."/>
        </authorList>
    </citation>
    <scope>NUCLEOTIDE SEQUENCE [LARGE SCALE GENOMIC DNA]</scope>
</reference>
<dbReference type="AlphaFoldDB" id="A0A4C1XUN8"/>
<gene>
    <name evidence="2" type="ORF">EVAR_85153_1</name>
</gene>
<sequence length="87" mass="9123">MEAASSIGSPRGGRTEAFRAGCPIGGYAILTEIDSIINAVTPNTNRESSPSSFVCTSGKRSSCAISSDETSEYIISPPPRLCPREGR</sequence>
<dbReference type="EMBL" id="BGZK01000941">
    <property type="protein sequence ID" value="GBP65885.1"/>
    <property type="molecule type" value="Genomic_DNA"/>
</dbReference>
<feature type="region of interest" description="Disordered" evidence="1">
    <location>
        <begin position="67"/>
        <end position="87"/>
    </location>
</feature>
<evidence type="ECO:0000256" key="1">
    <source>
        <dbReference type="SAM" id="MobiDB-lite"/>
    </source>
</evidence>
<protein>
    <submittedName>
        <fullName evidence="2">Uncharacterized protein</fullName>
    </submittedName>
</protein>
<evidence type="ECO:0000313" key="2">
    <source>
        <dbReference type="EMBL" id="GBP65885.1"/>
    </source>
</evidence>
<keyword evidence="3" id="KW-1185">Reference proteome</keyword>
<name>A0A4C1XUN8_EUMVA</name>
<comment type="caution">
    <text evidence="2">The sequence shown here is derived from an EMBL/GenBank/DDBJ whole genome shotgun (WGS) entry which is preliminary data.</text>
</comment>
<evidence type="ECO:0000313" key="3">
    <source>
        <dbReference type="Proteomes" id="UP000299102"/>
    </source>
</evidence>
<organism evidence="2 3">
    <name type="scientific">Eumeta variegata</name>
    <name type="common">Bagworm moth</name>
    <name type="synonym">Eumeta japonica</name>
    <dbReference type="NCBI Taxonomy" id="151549"/>
    <lineage>
        <taxon>Eukaryota</taxon>
        <taxon>Metazoa</taxon>
        <taxon>Ecdysozoa</taxon>
        <taxon>Arthropoda</taxon>
        <taxon>Hexapoda</taxon>
        <taxon>Insecta</taxon>
        <taxon>Pterygota</taxon>
        <taxon>Neoptera</taxon>
        <taxon>Endopterygota</taxon>
        <taxon>Lepidoptera</taxon>
        <taxon>Glossata</taxon>
        <taxon>Ditrysia</taxon>
        <taxon>Tineoidea</taxon>
        <taxon>Psychidae</taxon>
        <taxon>Oiketicinae</taxon>
        <taxon>Eumeta</taxon>
    </lineage>
</organism>